<protein>
    <submittedName>
        <fullName evidence="1">Uncharacterized protein</fullName>
    </submittedName>
</protein>
<dbReference type="EMBL" id="QLLG01000006">
    <property type="protein sequence ID" value="RMX70095.1"/>
    <property type="molecule type" value="Genomic_DNA"/>
</dbReference>
<keyword evidence="3" id="KW-1185">Reference proteome</keyword>
<name>A0A3M6VTD1_9STRA</name>
<accession>A0A3M6VTD1</accession>
<proteinExistence type="predicted"/>
<organism evidence="1 3">
    <name type="scientific">Peronospora effusa</name>
    <dbReference type="NCBI Taxonomy" id="542832"/>
    <lineage>
        <taxon>Eukaryota</taxon>
        <taxon>Sar</taxon>
        <taxon>Stramenopiles</taxon>
        <taxon>Oomycota</taxon>
        <taxon>Peronosporomycetes</taxon>
        <taxon>Peronosporales</taxon>
        <taxon>Peronosporaceae</taxon>
        <taxon>Peronospora</taxon>
    </lineage>
</organism>
<reference evidence="3 4" key="1">
    <citation type="submission" date="2018-06" db="EMBL/GenBank/DDBJ databases">
        <title>Comparative genomics of downy mildews reveals potential adaptations to biotrophy.</title>
        <authorList>
            <person name="Fletcher K."/>
            <person name="Klosterman S.J."/>
            <person name="Derevnina L."/>
            <person name="Martin F."/>
            <person name="Koike S."/>
            <person name="Reyes Chin-Wo S."/>
            <person name="Mou B."/>
            <person name="Michelmore R."/>
        </authorList>
    </citation>
    <scope>NUCLEOTIDE SEQUENCE [LARGE SCALE GENOMIC DNA]</scope>
    <source>
        <strain evidence="2 4">R13</strain>
        <strain evidence="1 3">R14</strain>
    </source>
</reference>
<dbReference type="EMBL" id="QKXF01000773">
    <property type="protein sequence ID" value="RQM08980.1"/>
    <property type="molecule type" value="Genomic_DNA"/>
</dbReference>
<dbReference type="Proteomes" id="UP000282087">
    <property type="component" value="Unassembled WGS sequence"/>
</dbReference>
<dbReference type="VEuPathDB" id="FungiDB:DD237_000463"/>
<sequence length="60" mass="6578">MNVDEGGFPILFLYDNGTPVNGVQVPKDNLLSISATYAKCIIYSIMIMLEEITIVIAISK</sequence>
<gene>
    <name evidence="2" type="ORF">DD237_000463</name>
    <name evidence="1" type="ORF">DD238_000279</name>
</gene>
<comment type="caution">
    <text evidence="1">The sequence shown here is derived from an EMBL/GenBank/DDBJ whole genome shotgun (WGS) entry which is preliminary data.</text>
</comment>
<evidence type="ECO:0000313" key="2">
    <source>
        <dbReference type="EMBL" id="RQM08980.1"/>
    </source>
</evidence>
<dbReference type="AlphaFoldDB" id="A0A3M6VTD1"/>
<evidence type="ECO:0000313" key="1">
    <source>
        <dbReference type="EMBL" id="RMX70095.1"/>
    </source>
</evidence>
<dbReference type="Proteomes" id="UP000286097">
    <property type="component" value="Unassembled WGS sequence"/>
</dbReference>
<evidence type="ECO:0000313" key="3">
    <source>
        <dbReference type="Proteomes" id="UP000282087"/>
    </source>
</evidence>
<evidence type="ECO:0000313" key="4">
    <source>
        <dbReference type="Proteomes" id="UP000286097"/>
    </source>
</evidence>